<dbReference type="FunFam" id="3.20.20.10:FF:000002">
    <property type="entry name" value="Alanine racemase"/>
    <property type="match status" value="1"/>
</dbReference>
<evidence type="ECO:0000259" key="10">
    <source>
        <dbReference type="SMART" id="SM01005"/>
    </source>
</evidence>
<evidence type="ECO:0000256" key="6">
    <source>
        <dbReference type="ARBA" id="ARBA00072221"/>
    </source>
</evidence>
<protein>
    <recommendedName>
        <fullName evidence="6 7">Alanine racemase</fullName>
        <ecNumber evidence="3 7">5.1.1.1</ecNumber>
    </recommendedName>
</protein>
<dbReference type="UniPathway" id="UPA00042">
    <property type="reaction ID" value="UER00497"/>
</dbReference>
<dbReference type="SMART" id="SM01005">
    <property type="entry name" value="Ala_racemase_C"/>
    <property type="match status" value="1"/>
</dbReference>
<comment type="catalytic activity">
    <reaction evidence="1 7">
        <text>L-alanine = D-alanine</text>
        <dbReference type="Rhea" id="RHEA:20249"/>
        <dbReference type="ChEBI" id="CHEBI:57416"/>
        <dbReference type="ChEBI" id="CHEBI:57972"/>
        <dbReference type="EC" id="5.1.1.1"/>
    </reaction>
</comment>
<evidence type="ECO:0000256" key="2">
    <source>
        <dbReference type="ARBA" id="ARBA00001933"/>
    </source>
</evidence>
<evidence type="ECO:0000256" key="7">
    <source>
        <dbReference type="HAMAP-Rule" id="MF_01201"/>
    </source>
</evidence>
<organism evidence="11 12">
    <name type="scientific">Gandjariella thermophila</name>
    <dbReference type="NCBI Taxonomy" id="1931992"/>
    <lineage>
        <taxon>Bacteria</taxon>
        <taxon>Bacillati</taxon>
        <taxon>Actinomycetota</taxon>
        <taxon>Actinomycetes</taxon>
        <taxon>Pseudonocardiales</taxon>
        <taxon>Pseudonocardiaceae</taxon>
        <taxon>Gandjariella</taxon>
    </lineage>
</organism>
<dbReference type="PANTHER" id="PTHR30511">
    <property type="entry name" value="ALANINE RACEMASE"/>
    <property type="match status" value="1"/>
</dbReference>
<dbReference type="Pfam" id="PF00842">
    <property type="entry name" value="Ala_racemase_C"/>
    <property type="match status" value="1"/>
</dbReference>
<comment type="caution">
    <text evidence="11">The sequence shown here is derived from an EMBL/GenBank/DDBJ whole genome shotgun (WGS) entry which is preliminary data.</text>
</comment>
<dbReference type="Pfam" id="PF01168">
    <property type="entry name" value="Ala_racemase_N"/>
    <property type="match status" value="1"/>
</dbReference>
<dbReference type="Gene3D" id="3.20.20.10">
    <property type="entry name" value="Alanine racemase"/>
    <property type="match status" value="1"/>
</dbReference>
<keyword evidence="12" id="KW-1185">Reference proteome</keyword>
<comment type="similarity">
    <text evidence="7">Belongs to the alanine racemase family.</text>
</comment>
<evidence type="ECO:0000313" key="11">
    <source>
        <dbReference type="EMBL" id="GDY29300.1"/>
    </source>
</evidence>
<evidence type="ECO:0000256" key="4">
    <source>
        <dbReference type="ARBA" id="ARBA00022898"/>
    </source>
</evidence>
<accession>A0A4D4J2A8</accession>
<dbReference type="PRINTS" id="PR00992">
    <property type="entry name" value="ALARACEMASE"/>
</dbReference>
<dbReference type="GO" id="GO:0030170">
    <property type="term" value="F:pyridoxal phosphate binding"/>
    <property type="evidence" value="ECO:0007669"/>
    <property type="project" value="UniProtKB-UniRule"/>
</dbReference>
<name>A0A4D4J2A8_9PSEU</name>
<keyword evidence="5 7" id="KW-0413">Isomerase</keyword>
<feature type="modified residue" description="N6-(pyridoxal phosphate)lysine" evidence="7 8">
    <location>
        <position position="41"/>
    </location>
</feature>
<dbReference type="EC" id="5.1.1.1" evidence="3 7"/>
<comment type="function">
    <text evidence="7">Catalyzes the interconversion of L-alanine and D-alanine. May also act on other amino acids.</text>
</comment>
<dbReference type="SUPFAM" id="SSF51419">
    <property type="entry name" value="PLP-binding barrel"/>
    <property type="match status" value="1"/>
</dbReference>
<comment type="cofactor">
    <cofactor evidence="2 7 8">
        <name>pyridoxal 5'-phosphate</name>
        <dbReference type="ChEBI" id="CHEBI:597326"/>
    </cofactor>
</comment>
<dbReference type="RefSeq" id="WP_137812480.1">
    <property type="nucleotide sequence ID" value="NZ_BJFL01000003.1"/>
</dbReference>
<dbReference type="InterPro" id="IPR000821">
    <property type="entry name" value="Ala_racemase"/>
</dbReference>
<dbReference type="OrthoDB" id="9813814at2"/>
<evidence type="ECO:0000256" key="9">
    <source>
        <dbReference type="PIRSR" id="PIRSR600821-52"/>
    </source>
</evidence>
<dbReference type="Gene3D" id="2.40.37.10">
    <property type="entry name" value="Lyase, Ornithine Decarboxylase, Chain A, domain 1"/>
    <property type="match status" value="1"/>
</dbReference>
<dbReference type="GO" id="GO:0009252">
    <property type="term" value="P:peptidoglycan biosynthetic process"/>
    <property type="evidence" value="ECO:0007669"/>
    <property type="project" value="TreeGrafter"/>
</dbReference>
<feature type="active site" description="Proton acceptor; specific for L-alanine" evidence="7">
    <location>
        <position position="267"/>
    </location>
</feature>
<dbReference type="InterPro" id="IPR020622">
    <property type="entry name" value="Ala_racemase_pyridoxalP-BS"/>
</dbReference>
<dbReference type="InterPro" id="IPR029066">
    <property type="entry name" value="PLP-binding_barrel"/>
</dbReference>
<dbReference type="PANTHER" id="PTHR30511:SF0">
    <property type="entry name" value="ALANINE RACEMASE, CATABOLIC-RELATED"/>
    <property type="match status" value="1"/>
</dbReference>
<dbReference type="GO" id="GO:0005829">
    <property type="term" value="C:cytosol"/>
    <property type="evidence" value="ECO:0007669"/>
    <property type="project" value="TreeGrafter"/>
</dbReference>
<feature type="active site" description="Proton acceptor; specific for D-alanine" evidence="7">
    <location>
        <position position="41"/>
    </location>
</feature>
<dbReference type="GO" id="GO:0030632">
    <property type="term" value="P:D-alanine biosynthetic process"/>
    <property type="evidence" value="ECO:0007669"/>
    <property type="project" value="UniProtKB-UniRule"/>
</dbReference>
<feature type="binding site" evidence="7 9">
    <location>
        <position position="315"/>
    </location>
    <ligand>
        <name>substrate</name>
    </ligand>
</feature>
<dbReference type="NCBIfam" id="TIGR00492">
    <property type="entry name" value="alr"/>
    <property type="match status" value="1"/>
</dbReference>
<evidence type="ECO:0000256" key="3">
    <source>
        <dbReference type="ARBA" id="ARBA00013089"/>
    </source>
</evidence>
<evidence type="ECO:0000313" key="12">
    <source>
        <dbReference type="Proteomes" id="UP000298860"/>
    </source>
</evidence>
<comment type="pathway">
    <text evidence="7">Amino-acid biosynthesis; D-alanine biosynthesis; D-alanine from L-alanine: step 1/1.</text>
</comment>
<dbReference type="Proteomes" id="UP000298860">
    <property type="component" value="Unassembled WGS sequence"/>
</dbReference>
<proteinExistence type="inferred from homology"/>
<evidence type="ECO:0000256" key="5">
    <source>
        <dbReference type="ARBA" id="ARBA00023235"/>
    </source>
</evidence>
<sequence length="394" mass="41425">MSVRTPPRAEAMIDLDAVRHNVALLAERAARSGAATMAVVKADGYGHGATEVAMAALSAGATWLGACSLAEGLSLRAAGIDAPVLSWLDVPGEDLAPGVAAGIDLSASSLDELTAVRQAARGVDRTARVHLKIDTGLSRNGCPAAEWPDLLEAAAAAEAEGSVEVVAIWSHLACADEPGHPSIDRQAERFAEAYRAARAAGLRPKRHLANSAATLTRPDLHFDLVRTGIAIYGLNPVPQHEDLRPAMTFRSSVVLTKRVAAGEGVSYGHTWLTPQETTLALVPVGYADGVPRSLSGRMEVWLAGRRRPVVGRVCMDQIVVDCGDDAVAVGDEVILFGPGDRGEPTAREWADTLGTIDYEIVTGMHRPRVGRRYLGVRPGTSPEAVRVAATEGGP</sequence>
<dbReference type="CDD" id="cd00430">
    <property type="entry name" value="PLPDE_III_AR"/>
    <property type="match status" value="1"/>
</dbReference>
<dbReference type="GO" id="GO:0008784">
    <property type="term" value="F:alanine racemase activity"/>
    <property type="evidence" value="ECO:0007669"/>
    <property type="project" value="UniProtKB-UniRule"/>
</dbReference>
<dbReference type="SUPFAM" id="SSF50621">
    <property type="entry name" value="Alanine racemase C-terminal domain-like"/>
    <property type="match status" value="1"/>
</dbReference>
<evidence type="ECO:0000256" key="8">
    <source>
        <dbReference type="PIRSR" id="PIRSR600821-50"/>
    </source>
</evidence>
<gene>
    <name evidence="11" type="primary">alr</name>
    <name evidence="11" type="ORF">GTS_09330</name>
</gene>
<feature type="domain" description="Alanine racemase C-terminal" evidence="10">
    <location>
        <begin position="246"/>
        <end position="374"/>
    </location>
</feature>
<dbReference type="FunFam" id="2.40.37.10:FF:000015">
    <property type="entry name" value="Alanine racemase"/>
    <property type="match status" value="1"/>
</dbReference>
<feature type="binding site" evidence="7 9">
    <location>
        <position position="139"/>
    </location>
    <ligand>
        <name>substrate</name>
    </ligand>
</feature>
<keyword evidence="4 7" id="KW-0663">Pyridoxal phosphate</keyword>
<dbReference type="EMBL" id="BJFL01000003">
    <property type="protein sequence ID" value="GDY29300.1"/>
    <property type="molecule type" value="Genomic_DNA"/>
</dbReference>
<dbReference type="InterPro" id="IPR011079">
    <property type="entry name" value="Ala_racemase_C"/>
</dbReference>
<dbReference type="AlphaFoldDB" id="A0A4D4J2A8"/>
<dbReference type="HAMAP" id="MF_01201">
    <property type="entry name" value="Ala_racemase"/>
    <property type="match status" value="1"/>
</dbReference>
<dbReference type="PROSITE" id="PS00395">
    <property type="entry name" value="ALANINE_RACEMASE"/>
    <property type="match status" value="1"/>
</dbReference>
<evidence type="ECO:0000256" key="1">
    <source>
        <dbReference type="ARBA" id="ARBA00000316"/>
    </source>
</evidence>
<dbReference type="InterPro" id="IPR009006">
    <property type="entry name" value="Ala_racemase/Decarboxylase_C"/>
</dbReference>
<reference evidence="12" key="1">
    <citation type="submission" date="2019-04" db="EMBL/GenBank/DDBJ databases">
        <title>Draft genome sequence of Pseudonocardiaceae bacterium SL3-2-4.</title>
        <authorList>
            <person name="Ningsih F."/>
            <person name="Yokota A."/>
            <person name="Sakai Y."/>
            <person name="Nanatani K."/>
            <person name="Yabe S."/>
            <person name="Oetari A."/>
            <person name="Sjamsuridzal W."/>
        </authorList>
    </citation>
    <scope>NUCLEOTIDE SEQUENCE [LARGE SCALE GENOMIC DNA]</scope>
    <source>
        <strain evidence="12">SL3-2-4</strain>
    </source>
</reference>
<dbReference type="InterPro" id="IPR001608">
    <property type="entry name" value="Ala_racemase_N"/>
</dbReference>